<protein>
    <submittedName>
        <fullName evidence="1">Uncharacterized protein</fullName>
    </submittedName>
</protein>
<dbReference type="Proteomes" id="UP000550787">
    <property type="component" value="Unassembled WGS sequence"/>
</dbReference>
<accession>A0A7W4I3U2</accession>
<proteinExistence type="predicted"/>
<evidence type="ECO:0000313" key="2">
    <source>
        <dbReference type="Proteomes" id="UP000550787"/>
    </source>
</evidence>
<dbReference type="EMBL" id="JABEQG010000003">
    <property type="protein sequence ID" value="MBB2155284.1"/>
    <property type="molecule type" value="Genomic_DNA"/>
</dbReference>
<dbReference type="RefSeq" id="WP_183115396.1">
    <property type="nucleotide sequence ID" value="NZ_JABEQG010000003.1"/>
</dbReference>
<sequence>MSKEKEFSKIAAILTGAITVNEDNSAPSSDAIKKHVSLYFSVWKEIEAQAADPTMRTLIDATKNL</sequence>
<name>A0A7W4I3U2_GLUDI</name>
<gene>
    <name evidence="1" type="ORF">HLH33_02995</name>
</gene>
<evidence type="ECO:0000313" key="1">
    <source>
        <dbReference type="EMBL" id="MBB2155284.1"/>
    </source>
</evidence>
<organism evidence="1 2">
    <name type="scientific">Gluconacetobacter diazotrophicus</name>
    <name type="common">Acetobacter diazotrophicus</name>
    <dbReference type="NCBI Taxonomy" id="33996"/>
    <lineage>
        <taxon>Bacteria</taxon>
        <taxon>Pseudomonadati</taxon>
        <taxon>Pseudomonadota</taxon>
        <taxon>Alphaproteobacteria</taxon>
        <taxon>Acetobacterales</taxon>
        <taxon>Acetobacteraceae</taxon>
        <taxon>Gluconacetobacter</taxon>
    </lineage>
</organism>
<comment type="caution">
    <text evidence="1">The sequence shown here is derived from an EMBL/GenBank/DDBJ whole genome shotgun (WGS) entry which is preliminary data.</text>
</comment>
<reference evidence="1 2" key="1">
    <citation type="submission" date="2020-04" db="EMBL/GenBank/DDBJ databases">
        <title>Description of novel Gluconacetobacter.</title>
        <authorList>
            <person name="Sombolestani A."/>
        </authorList>
    </citation>
    <scope>NUCLEOTIDE SEQUENCE [LARGE SCALE GENOMIC DNA]</scope>
    <source>
        <strain evidence="1 2">LMG 7603</strain>
    </source>
</reference>
<dbReference type="AlphaFoldDB" id="A0A7W4I3U2"/>